<name>A0ABP5ETA7_9MICO</name>
<dbReference type="Pfam" id="PF00994">
    <property type="entry name" value="MoCF_biosynth"/>
    <property type="match status" value="1"/>
</dbReference>
<dbReference type="Proteomes" id="UP001500755">
    <property type="component" value="Unassembled WGS sequence"/>
</dbReference>
<accession>A0ABP5ETA7</accession>
<dbReference type="Gene3D" id="3.40.980.10">
    <property type="entry name" value="MoaB/Mog-like domain"/>
    <property type="match status" value="1"/>
</dbReference>
<evidence type="ECO:0000256" key="1">
    <source>
        <dbReference type="ARBA" id="ARBA00005046"/>
    </source>
</evidence>
<dbReference type="SUPFAM" id="SSF53218">
    <property type="entry name" value="Molybdenum cofactor biosynthesis proteins"/>
    <property type="match status" value="1"/>
</dbReference>
<gene>
    <name evidence="5" type="ORF">GCM10009755_16890</name>
</gene>
<comment type="caution">
    <text evidence="5">The sequence shown here is derived from an EMBL/GenBank/DDBJ whole genome shotgun (WGS) entry which is preliminary data.</text>
</comment>
<keyword evidence="6" id="KW-1185">Reference proteome</keyword>
<dbReference type="PANTHER" id="PTHR43764">
    <property type="entry name" value="MOLYBDENUM COFACTOR BIOSYNTHESIS"/>
    <property type="match status" value="1"/>
</dbReference>
<protein>
    <submittedName>
        <fullName evidence="5">MogA/MoaB family molybdenum cofactor biosynthesis protein</fullName>
    </submittedName>
</protein>
<feature type="domain" description="MoaB/Mog" evidence="4">
    <location>
        <begin position="30"/>
        <end position="185"/>
    </location>
</feature>
<dbReference type="InterPro" id="IPR001453">
    <property type="entry name" value="MoaB/Mog_dom"/>
</dbReference>
<comment type="pathway">
    <text evidence="1">Cofactor biosynthesis; molybdopterin biosynthesis.</text>
</comment>
<dbReference type="InterPro" id="IPR051920">
    <property type="entry name" value="MPT_Adenylyltrnsfr/MoaC-Rel"/>
</dbReference>
<organism evidence="5 6">
    <name type="scientific">Brevibacterium samyangense</name>
    <dbReference type="NCBI Taxonomy" id="366888"/>
    <lineage>
        <taxon>Bacteria</taxon>
        <taxon>Bacillati</taxon>
        <taxon>Actinomycetota</taxon>
        <taxon>Actinomycetes</taxon>
        <taxon>Micrococcales</taxon>
        <taxon>Brevibacteriaceae</taxon>
        <taxon>Brevibacterium</taxon>
    </lineage>
</organism>
<dbReference type="PANTHER" id="PTHR43764:SF1">
    <property type="entry name" value="MOLYBDOPTERIN MOLYBDOTRANSFERASE"/>
    <property type="match status" value="1"/>
</dbReference>
<dbReference type="RefSeq" id="WP_344308751.1">
    <property type="nucleotide sequence ID" value="NZ_BAAANO010000015.1"/>
</dbReference>
<evidence type="ECO:0000313" key="6">
    <source>
        <dbReference type="Proteomes" id="UP001500755"/>
    </source>
</evidence>
<evidence type="ECO:0000259" key="4">
    <source>
        <dbReference type="SMART" id="SM00852"/>
    </source>
</evidence>
<dbReference type="SMART" id="SM00852">
    <property type="entry name" value="MoCF_biosynth"/>
    <property type="match status" value="1"/>
</dbReference>
<evidence type="ECO:0000256" key="3">
    <source>
        <dbReference type="SAM" id="MobiDB-lite"/>
    </source>
</evidence>
<reference evidence="6" key="1">
    <citation type="journal article" date="2019" name="Int. J. Syst. Evol. Microbiol.">
        <title>The Global Catalogue of Microorganisms (GCM) 10K type strain sequencing project: providing services to taxonomists for standard genome sequencing and annotation.</title>
        <authorList>
            <consortium name="The Broad Institute Genomics Platform"/>
            <consortium name="The Broad Institute Genome Sequencing Center for Infectious Disease"/>
            <person name="Wu L."/>
            <person name="Ma J."/>
        </authorList>
    </citation>
    <scope>NUCLEOTIDE SEQUENCE [LARGE SCALE GENOMIC DNA]</scope>
    <source>
        <strain evidence="6">JCM 14546</strain>
    </source>
</reference>
<dbReference type="InterPro" id="IPR036425">
    <property type="entry name" value="MoaB/Mog-like_dom_sf"/>
</dbReference>
<evidence type="ECO:0000256" key="2">
    <source>
        <dbReference type="ARBA" id="ARBA00023150"/>
    </source>
</evidence>
<dbReference type="CDD" id="cd00886">
    <property type="entry name" value="MogA_MoaB"/>
    <property type="match status" value="1"/>
</dbReference>
<keyword evidence="2" id="KW-0501">Molybdenum cofactor biosynthesis</keyword>
<feature type="region of interest" description="Disordered" evidence="3">
    <location>
        <begin position="1"/>
        <end position="23"/>
    </location>
</feature>
<dbReference type="EMBL" id="BAAANO010000015">
    <property type="protein sequence ID" value="GAA2007249.1"/>
    <property type="molecule type" value="Genomic_DNA"/>
</dbReference>
<proteinExistence type="predicted"/>
<sequence>MRTVEAPRDAAGPTVTDPARSPFGRGRSAAVLVSSTHALTGQKPDLAGPVLAEWLRALGYACAGPRVLDDGPPMRTAIELALGVDSSGVPLSTVPEAPLRVLVTCGGTGLGPLHRVPEYTAPLLDVQAPGIMHALWRRGLENTEHAVLSRGVAGVRGSTFVVNLPGSKGGAMDGIAVLEPLLPNIQTQIEDACE</sequence>
<evidence type="ECO:0000313" key="5">
    <source>
        <dbReference type="EMBL" id="GAA2007249.1"/>
    </source>
</evidence>